<proteinExistence type="predicted"/>
<dbReference type="InterPro" id="IPR017946">
    <property type="entry name" value="PLC-like_Pdiesterase_TIM-brl"/>
</dbReference>
<comment type="caution">
    <text evidence="2">The sequence shown here is derived from an EMBL/GenBank/DDBJ whole genome shotgun (WGS) entry which is preliminary data.</text>
</comment>
<feature type="domain" description="GP-PDE" evidence="1">
    <location>
        <begin position="1"/>
        <end position="204"/>
    </location>
</feature>
<dbReference type="PANTHER" id="PTHR46211:SF14">
    <property type="entry name" value="GLYCEROPHOSPHODIESTER PHOSPHODIESTERASE"/>
    <property type="match status" value="1"/>
</dbReference>
<reference evidence="2 3" key="1">
    <citation type="journal article" date="2019" name="Int. J. Syst. Evol. Microbiol.">
        <title>The Global Catalogue of Microorganisms (GCM) 10K type strain sequencing project: providing services to taxonomists for standard genome sequencing and annotation.</title>
        <authorList>
            <consortium name="The Broad Institute Genomics Platform"/>
            <consortium name="The Broad Institute Genome Sequencing Center for Infectious Disease"/>
            <person name="Wu L."/>
            <person name="Ma J."/>
        </authorList>
    </citation>
    <scope>NUCLEOTIDE SEQUENCE [LARGE SCALE GENOMIC DNA]</scope>
    <source>
        <strain evidence="2 3">NBRC 111368</strain>
    </source>
</reference>
<evidence type="ECO:0000313" key="3">
    <source>
        <dbReference type="Proteomes" id="UP001596328"/>
    </source>
</evidence>
<dbReference type="AlphaFoldDB" id="A0ABD5S0T0"/>
<evidence type="ECO:0000313" key="2">
    <source>
        <dbReference type="EMBL" id="MFC6725170.1"/>
    </source>
</evidence>
<dbReference type="PANTHER" id="PTHR46211">
    <property type="entry name" value="GLYCEROPHOSPHORYL DIESTER PHOSPHODIESTERASE"/>
    <property type="match status" value="1"/>
</dbReference>
<evidence type="ECO:0000259" key="1">
    <source>
        <dbReference type="PROSITE" id="PS51704"/>
    </source>
</evidence>
<feature type="non-terminal residue" evidence="2">
    <location>
        <position position="1"/>
    </location>
</feature>
<name>A0ABD5S0T0_9EURY</name>
<dbReference type="Pfam" id="PF03009">
    <property type="entry name" value="GDPD"/>
    <property type="match status" value="1"/>
</dbReference>
<dbReference type="EMBL" id="JBHSWU010000412">
    <property type="protein sequence ID" value="MFC6725170.1"/>
    <property type="molecule type" value="Genomic_DNA"/>
</dbReference>
<keyword evidence="3" id="KW-1185">Reference proteome</keyword>
<sequence>DTPVWELDYAALRGFDVLDTGESVPRLAEVLDAVPPRVDVNVELKHPGRGIVECGPLDADVLADQRAVWRDFVGDVVDVLDGYAHDVLFSSFHEGALAAARDVDASIPLANVFFESVASGLAVARRHDVEYFHVPLNMVLGTSRFGEPYAEGPYEPVDLLSIAREEGRRVNVWTVRDPRDGVELARAGVDGLITDLPVTVPEAGAEGSAPAVDGAD</sequence>
<dbReference type="PROSITE" id="PS51704">
    <property type="entry name" value="GP_PDE"/>
    <property type="match status" value="1"/>
</dbReference>
<dbReference type="Proteomes" id="UP001596328">
    <property type="component" value="Unassembled WGS sequence"/>
</dbReference>
<dbReference type="InterPro" id="IPR030395">
    <property type="entry name" value="GP_PDE_dom"/>
</dbReference>
<dbReference type="Gene3D" id="3.20.20.190">
    <property type="entry name" value="Phosphatidylinositol (PI) phosphodiesterase"/>
    <property type="match status" value="1"/>
</dbReference>
<dbReference type="SUPFAM" id="SSF51695">
    <property type="entry name" value="PLC-like phosphodiesterases"/>
    <property type="match status" value="1"/>
</dbReference>
<gene>
    <name evidence="2" type="ORF">ACFQE1_12485</name>
</gene>
<protein>
    <submittedName>
        <fullName evidence="2">Glycerophosphodiester phosphodiesterase</fullName>
    </submittedName>
</protein>
<organism evidence="2 3">
    <name type="scientific">Halobium palmae</name>
    <dbReference type="NCBI Taxonomy" id="1776492"/>
    <lineage>
        <taxon>Archaea</taxon>
        <taxon>Methanobacteriati</taxon>
        <taxon>Methanobacteriota</taxon>
        <taxon>Stenosarchaea group</taxon>
        <taxon>Halobacteria</taxon>
        <taxon>Halobacteriales</taxon>
        <taxon>Haloferacaceae</taxon>
        <taxon>Halobium</taxon>
    </lineage>
</organism>
<dbReference type="CDD" id="cd08556">
    <property type="entry name" value="GDPD"/>
    <property type="match status" value="1"/>
</dbReference>
<accession>A0ABD5S0T0</accession>